<protein>
    <submittedName>
        <fullName evidence="1">Uncharacterized protein</fullName>
    </submittedName>
</protein>
<accession>A0ACB7RRI8</accession>
<reference evidence="1" key="1">
    <citation type="submission" date="2020-05" db="EMBL/GenBank/DDBJ databases">
        <title>Large-scale comparative analyses of tick genomes elucidate their genetic diversity and vector capacities.</title>
        <authorList>
            <person name="Jia N."/>
            <person name="Wang J."/>
            <person name="Shi W."/>
            <person name="Du L."/>
            <person name="Sun Y."/>
            <person name="Zhan W."/>
            <person name="Jiang J."/>
            <person name="Wang Q."/>
            <person name="Zhang B."/>
            <person name="Ji P."/>
            <person name="Sakyi L.B."/>
            <person name="Cui X."/>
            <person name="Yuan T."/>
            <person name="Jiang B."/>
            <person name="Yang W."/>
            <person name="Lam T.T.-Y."/>
            <person name="Chang Q."/>
            <person name="Ding S."/>
            <person name="Wang X."/>
            <person name="Zhu J."/>
            <person name="Ruan X."/>
            <person name="Zhao L."/>
            <person name="Wei J."/>
            <person name="Que T."/>
            <person name="Du C."/>
            <person name="Cheng J."/>
            <person name="Dai P."/>
            <person name="Han X."/>
            <person name="Huang E."/>
            <person name="Gao Y."/>
            <person name="Liu J."/>
            <person name="Shao H."/>
            <person name="Ye R."/>
            <person name="Li L."/>
            <person name="Wei W."/>
            <person name="Wang X."/>
            <person name="Wang C."/>
            <person name="Yang T."/>
            <person name="Huo Q."/>
            <person name="Li W."/>
            <person name="Guo W."/>
            <person name="Chen H."/>
            <person name="Zhou L."/>
            <person name="Ni X."/>
            <person name="Tian J."/>
            <person name="Zhou Y."/>
            <person name="Sheng Y."/>
            <person name="Liu T."/>
            <person name="Pan Y."/>
            <person name="Xia L."/>
            <person name="Li J."/>
            <person name="Zhao F."/>
            <person name="Cao W."/>
        </authorList>
    </citation>
    <scope>NUCLEOTIDE SEQUENCE</scope>
    <source>
        <strain evidence="1">Hyas-2018</strain>
    </source>
</reference>
<keyword evidence="2" id="KW-1185">Reference proteome</keyword>
<gene>
    <name evidence="1" type="ORF">HPB50_007099</name>
</gene>
<evidence type="ECO:0000313" key="1">
    <source>
        <dbReference type="EMBL" id="KAH6925547.1"/>
    </source>
</evidence>
<dbReference type="EMBL" id="CM023487">
    <property type="protein sequence ID" value="KAH6925547.1"/>
    <property type="molecule type" value="Genomic_DNA"/>
</dbReference>
<dbReference type="Proteomes" id="UP000821845">
    <property type="component" value="Chromosome 7"/>
</dbReference>
<proteinExistence type="predicted"/>
<evidence type="ECO:0000313" key="2">
    <source>
        <dbReference type="Proteomes" id="UP000821845"/>
    </source>
</evidence>
<comment type="caution">
    <text evidence="1">The sequence shown here is derived from an EMBL/GenBank/DDBJ whole genome shotgun (WGS) entry which is preliminary data.</text>
</comment>
<name>A0ACB7RRI8_HYAAI</name>
<organism evidence="1 2">
    <name type="scientific">Hyalomma asiaticum</name>
    <name type="common">Tick</name>
    <dbReference type="NCBI Taxonomy" id="266040"/>
    <lineage>
        <taxon>Eukaryota</taxon>
        <taxon>Metazoa</taxon>
        <taxon>Ecdysozoa</taxon>
        <taxon>Arthropoda</taxon>
        <taxon>Chelicerata</taxon>
        <taxon>Arachnida</taxon>
        <taxon>Acari</taxon>
        <taxon>Parasitiformes</taxon>
        <taxon>Ixodida</taxon>
        <taxon>Ixodoidea</taxon>
        <taxon>Ixodidae</taxon>
        <taxon>Hyalomminae</taxon>
        <taxon>Hyalomma</taxon>
    </lineage>
</organism>
<sequence length="122" mass="13785">MATCCHHRCRWDSFVGRPILEAWGLLREDFELLTAMAGWATCAARVPQANQKCPEEMAGAVNRYLCMGLSVERRTEVGRRCKMLLDTARVRYLSTRFNSRLVYFITPDVTPENVAILATAAS</sequence>